<evidence type="ECO:0000256" key="2">
    <source>
        <dbReference type="ARBA" id="ARBA00023125"/>
    </source>
</evidence>
<evidence type="ECO:0000313" key="5">
    <source>
        <dbReference type="EMBL" id="GAA1989816.1"/>
    </source>
</evidence>
<dbReference type="Pfam" id="PF19361">
    <property type="entry name" value="DUF5937"/>
    <property type="match status" value="1"/>
</dbReference>
<dbReference type="Pfam" id="PF12840">
    <property type="entry name" value="HTH_20"/>
    <property type="match status" value="1"/>
</dbReference>
<dbReference type="PROSITE" id="PS50987">
    <property type="entry name" value="HTH_ARSR_2"/>
    <property type="match status" value="1"/>
</dbReference>
<evidence type="ECO:0000259" key="4">
    <source>
        <dbReference type="PROSITE" id="PS50987"/>
    </source>
</evidence>
<organism evidence="5 6">
    <name type="scientific">Terrabacter lapilli</name>
    <dbReference type="NCBI Taxonomy" id="436231"/>
    <lineage>
        <taxon>Bacteria</taxon>
        <taxon>Bacillati</taxon>
        <taxon>Actinomycetota</taxon>
        <taxon>Actinomycetes</taxon>
        <taxon>Micrococcales</taxon>
        <taxon>Intrasporangiaceae</taxon>
        <taxon>Terrabacter</taxon>
    </lineage>
</organism>
<evidence type="ECO:0000313" key="6">
    <source>
        <dbReference type="Proteomes" id="UP001500013"/>
    </source>
</evidence>
<dbReference type="Gene3D" id="1.10.10.10">
    <property type="entry name" value="Winged helix-like DNA-binding domain superfamily/Winged helix DNA-binding domain"/>
    <property type="match status" value="1"/>
</dbReference>
<protein>
    <submittedName>
        <fullName evidence="5">DUF5937 family protein</fullName>
    </submittedName>
</protein>
<keyword evidence="1" id="KW-0805">Transcription regulation</keyword>
<dbReference type="SMART" id="SM00418">
    <property type="entry name" value="HTH_ARSR"/>
    <property type="match status" value="1"/>
</dbReference>
<dbReference type="InterPro" id="IPR045981">
    <property type="entry name" value="DUF5937"/>
</dbReference>
<dbReference type="EMBL" id="BAAAPU010000010">
    <property type="protein sequence ID" value="GAA1989816.1"/>
    <property type="molecule type" value="Genomic_DNA"/>
</dbReference>
<reference evidence="5 6" key="1">
    <citation type="journal article" date="2019" name="Int. J. Syst. Evol. Microbiol.">
        <title>The Global Catalogue of Microorganisms (GCM) 10K type strain sequencing project: providing services to taxonomists for standard genome sequencing and annotation.</title>
        <authorList>
            <consortium name="The Broad Institute Genomics Platform"/>
            <consortium name="The Broad Institute Genome Sequencing Center for Infectious Disease"/>
            <person name="Wu L."/>
            <person name="Ma J."/>
        </authorList>
    </citation>
    <scope>NUCLEOTIDE SEQUENCE [LARGE SCALE GENOMIC DNA]</scope>
    <source>
        <strain evidence="5 6">JCM 15628</strain>
    </source>
</reference>
<keyword evidence="3" id="KW-0804">Transcription</keyword>
<dbReference type="PANTHER" id="PTHR43132">
    <property type="entry name" value="ARSENICAL RESISTANCE OPERON REPRESSOR ARSR-RELATED"/>
    <property type="match status" value="1"/>
</dbReference>
<proteinExistence type="predicted"/>
<dbReference type="CDD" id="cd00090">
    <property type="entry name" value="HTH_ARSR"/>
    <property type="match status" value="1"/>
</dbReference>
<dbReference type="InterPro" id="IPR036388">
    <property type="entry name" value="WH-like_DNA-bd_sf"/>
</dbReference>
<dbReference type="Proteomes" id="UP001500013">
    <property type="component" value="Unassembled WGS sequence"/>
</dbReference>
<feature type="domain" description="HTH arsR-type" evidence="4">
    <location>
        <begin position="276"/>
        <end position="366"/>
    </location>
</feature>
<keyword evidence="2" id="KW-0238">DNA-binding</keyword>
<dbReference type="PRINTS" id="PR00778">
    <property type="entry name" value="HTHARSR"/>
</dbReference>
<dbReference type="InterPro" id="IPR051011">
    <property type="entry name" value="Metal_resp_trans_reg"/>
</dbReference>
<dbReference type="InterPro" id="IPR036390">
    <property type="entry name" value="WH_DNA-bd_sf"/>
</dbReference>
<comment type="caution">
    <text evidence="5">The sequence shown here is derived from an EMBL/GenBank/DDBJ whole genome shotgun (WGS) entry which is preliminary data.</text>
</comment>
<name>A0ABN2SNK5_9MICO</name>
<dbReference type="InterPro" id="IPR011991">
    <property type="entry name" value="ArsR-like_HTH"/>
</dbReference>
<evidence type="ECO:0000256" key="3">
    <source>
        <dbReference type="ARBA" id="ARBA00023163"/>
    </source>
</evidence>
<accession>A0ABN2SNK5</accession>
<dbReference type="InterPro" id="IPR001845">
    <property type="entry name" value="HTH_ArsR_DNA-bd_dom"/>
</dbReference>
<dbReference type="SUPFAM" id="SSF46785">
    <property type="entry name" value="Winged helix' DNA-binding domain"/>
    <property type="match status" value="1"/>
</dbReference>
<evidence type="ECO:0000256" key="1">
    <source>
        <dbReference type="ARBA" id="ARBA00023015"/>
    </source>
</evidence>
<keyword evidence="6" id="KW-1185">Reference proteome</keyword>
<gene>
    <name evidence="5" type="ORF">GCM10009817_34710</name>
</gene>
<sequence>MLSPMAGPAETGHARRPVTADAHTLASGPCGRYRFDVGRNVVEFRLARDDLSAIRFGVSPGHELAHAVRVLGQPQYHPLQWGWLRRTRGQAPERAFELLRLLVGPDGYMPDFLTSTPGWELTPDEELERLRHAELEPMRVDLFKRVERTTGAERQVLRSMAEDPARARPVIADAWKQCWDALLAPFWSQLEHILRADIGARARRMTIHGTGPMVDTLHEAVQWAPHAVRVQLRLHAEVLDCAGSGLVLAPSVMAPRCSVVTEAPAQPTLFYPALGVSERWAVAPTGTTDALRSLLGTGRAGVLLVLRGPLSTTEIAAAEDLAVSTASHHLSLLRAAGLVHSRREGRTVLHERTPLGEALASGSPTT</sequence>
<dbReference type="PANTHER" id="PTHR43132:SF6">
    <property type="entry name" value="HTH-TYPE TRANSCRIPTIONAL REPRESSOR CZRA"/>
    <property type="match status" value="1"/>
</dbReference>